<dbReference type="Proteomes" id="UP001168528">
    <property type="component" value="Unassembled WGS sequence"/>
</dbReference>
<feature type="compositionally biased region" description="Basic and acidic residues" evidence="1">
    <location>
        <begin position="11"/>
        <end position="23"/>
    </location>
</feature>
<proteinExistence type="predicted"/>
<feature type="region of interest" description="Disordered" evidence="1">
    <location>
        <begin position="1"/>
        <end position="24"/>
    </location>
</feature>
<evidence type="ECO:0008006" key="4">
    <source>
        <dbReference type="Google" id="ProtNLM"/>
    </source>
</evidence>
<reference evidence="2" key="1">
    <citation type="submission" date="2023-07" db="EMBL/GenBank/DDBJ databases">
        <title>The genome sequence of Rhodocytophaga aerolata KACC 12507.</title>
        <authorList>
            <person name="Zhang X."/>
        </authorList>
    </citation>
    <scope>NUCLEOTIDE SEQUENCE</scope>
    <source>
        <strain evidence="2">KACC 12507</strain>
    </source>
</reference>
<evidence type="ECO:0000313" key="3">
    <source>
        <dbReference type="Proteomes" id="UP001168528"/>
    </source>
</evidence>
<feature type="region of interest" description="Disordered" evidence="1">
    <location>
        <begin position="43"/>
        <end position="72"/>
    </location>
</feature>
<name>A0ABT8R044_9BACT</name>
<organism evidence="2 3">
    <name type="scientific">Rhodocytophaga aerolata</name>
    <dbReference type="NCBI Taxonomy" id="455078"/>
    <lineage>
        <taxon>Bacteria</taxon>
        <taxon>Pseudomonadati</taxon>
        <taxon>Bacteroidota</taxon>
        <taxon>Cytophagia</taxon>
        <taxon>Cytophagales</taxon>
        <taxon>Rhodocytophagaceae</taxon>
        <taxon>Rhodocytophaga</taxon>
    </lineage>
</organism>
<evidence type="ECO:0000313" key="2">
    <source>
        <dbReference type="EMBL" id="MDO1444613.1"/>
    </source>
</evidence>
<gene>
    <name evidence="2" type="ORF">Q0590_00040</name>
</gene>
<feature type="compositionally biased region" description="Polar residues" evidence="1">
    <location>
        <begin position="1"/>
        <end position="10"/>
    </location>
</feature>
<evidence type="ECO:0000256" key="1">
    <source>
        <dbReference type="SAM" id="MobiDB-lite"/>
    </source>
</evidence>
<sequence length="616" mass="70400">MENMQEFSNPSDERIKSGKETNRRQIIGMAVTGMAGLLLSNKASSQTGGQQSSHASTISSQESLQQTAKTQQAGTIEKQFGLSKNNSLEIVSEKIDKVSFSRTQEEANTWQELRKQIEFLLGPTANNLSTGQLRENFLRVESNFKFKPEYLDDEFIPAHIEPLIDQAADLLDRCLRDRATWDELNVKMVDLALELNEYKELDKIHEEEEAAGVYDVNWHTSIADYNAERLNAINSEYNESYISSVSDNHYSFDEITKVYGAIQLSAWLQGLVPYSYQGQNFAGYGTHTWNGVAKTSAQHYKDAAVAMGTHGLYAQRYSFIAQQYFAQNQKDISRAKMKGLIEKAKWDKLNADFLRRRTLVARKYQDIKTKTATQDDGALNYAKRLVPLKERFHQDFRDALARMKAIEKGLKLIYGYNLPLPSDESSIDYFDNCLGWTRSVVQFIIKFSRRELNAIYPVSLRSLLGESNFKSQRKSGTWSFQIKESLFNEMTNIRLRGISLSIVDNYTHKDRIWQFQIQAPKDKAVDIRHFLTGQTTTLDQSHLDPCIIGRVVERESFKIPDVVGLTSLYNASPLGKWEIKALGSMPNKSYEKIDDIQVDLHLAFRWGVKKELTSKL</sequence>
<keyword evidence="3" id="KW-1185">Reference proteome</keyword>
<dbReference type="RefSeq" id="WP_302035419.1">
    <property type="nucleotide sequence ID" value="NZ_JAUKPO010000001.1"/>
</dbReference>
<comment type="caution">
    <text evidence="2">The sequence shown here is derived from an EMBL/GenBank/DDBJ whole genome shotgun (WGS) entry which is preliminary data.</text>
</comment>
<accession>A0ABT8R044</accession>
<dbReference type="EMBL" id="JAUKPO010000001">
    <property type="protein sequence ID" value="MDO1444613.1"/>
    <property type="molecule type" value="Genomic_DNA"/>
</dbReference>
<protein>
    <recommendedName>
        <fullName evidence="4">Tc toxin complex TcA C-terminal TcB-binding domain-containing protein</fullName>
    </recommendedName>
</protein>